<accession>A0A2N7K4M7</accession>
<comment type="caution">
    <text evidence="1">The sequence shown here is derived from an EMBL/GenBank/DDBJ whole genome shotgun (WGS) entry which is preliminary data.</text>
</comment>
<reference evidence="2" key="1">
    <citation type="submission" date="2016-07" db="EMBL/GenBank/DDBJ databases">
        <title>Nontailed viruses are major unrecognized killers of bacteria in the ocean.</title>
        <authorList>
            <person name="Kauffman K."/>
            <person name="Hussain F."/>
            <person name="Yang J."/>
            <person name="Arevalo P."/>
            <person name="Brown J."/>
            <person name="Cutler M."/>
            <person name="Kelly L."/>
            <person name="Polz M.F."/>
        </authorList>
    </citation>
    <scope>NUCLEOTIDE SEQUENCE [LARGE SCALE GENOMIC DNA]</scope>
    <source>
        <strain evidence="2">10N.261.46.F8</strain>
    </source>
</reference>
<sequence length="138" mass="15073">MRSLILKINAPLEQPKPLLLGSFVRVTIQGRTYSNSFMVSSSSITADGNIWYVKEGVLHKHKTQTLFQDVDAIGFERDNLDEQIDLVLKPLSNFVAGMNVLALSDSPQDTLQGKLASNNSNSLGVIGNVSLQEVNDGQ</sequence>
<proteinExistence type="predicted"/>
<protein>
    <submittedName>
        <fullName evidence="1">Uncharacterized protein</fullName>
    </submittedName>
</protein>
<organism evidence="1 2">
    <name type="scientific">Vibrio lentus</name>
    <dbReference type="NCBI Taxonomy" id="136468"/>
    <lineage>
        <taxon>Bacteria</taxon>
        <taxon>Pseudomonadati</taxon>
        <taxon>Pseudomonadota</taxon>
        <taxon>Gammaproteobacteria</taxon>
        <taxon>Vibrionales</taxon>
        <taxon>Vibrionaceae</taxon>
        <taxon>Vibrio</taxon>
    </lineage>
</organism>
<evidence type="ECO:0000313" key="2">
    <source>
        <dbReference type="Proteomes" id="UP000235406"/>
    </source>
</evidence>
<evidence type="ECO:0000313" key="1">
    <source>
        <dbReference type="EMBL" id="PMM69168.1"/>
    </source>
</evidence>
<dbReference type="EMBL" id="MCZK01000118">
    <property type="protein sequence ID" value="PMM69168.1"/>
    <property type="molecule type" value="Genomic_DNA"/>
</dbReference>
<gene>
    <name evidence="1" type="ORF">BCT49_08295</name>
</gene>
<name>A0A2N7K4M7_9VIBR</name>
<dbReference type="AlphaFoldDB" id="A0A2N7K4M7"/>
<dbReference type="Proteomes" id="UP000235406">
    <property type="component" value="Unassembled WGS sequence"/>
</dbReference>